<evidence type="ECO:0000313" key="1">
    <source>
        <dbReference type="EMBL" id="MPC45541.1"/>
    </source>
</evidence>
<name>A0A5B7FE94_PORTR</name>
<organism evidence="1 2">
    <name type="scientific">Portunus trituberculatus</name>
    <name type="common">Swimming crab</name>
    <name type="synonym">Neptunus trituberculatus</name>
    <dbReference type="NCBI Taxonomy" id="210409"/>
    <lineage>
        <taxon>Eukaryota</taxon>
        <taxon>Metazoa</taxon>
        <taxon>Ecdysozoa</taxon>
        <taxon>Arthropoda</taxon>
        <taxon>Crustacea</taxon>
        <taxon>Multicrustacea</taxon>
        <taxon>Malacostraca</taxon>
        <taxon>Eumalacostraca</taxon>
        <taxon>Eucarida</taxon>
        <taxon>Decapoda</taxon>
        <taxon>Pleocyemata</taxon>
        <taxon>Brachyura</taxon>
        <taxon>Eubrachyura</taxon>
        <taxon>Portunoidea</taxon>
        <taxon>Portunidae</taxon>
        <taxon>Portuninae</taxon>
        <taxon>Portunus</taxon>
    </lineage>
</organism>
<protein>
    <submittedName>
        <fullName evidence="1">Uncharacterized protein</fullName>
    </submittedName>
</protein>
<reference evidence="1 2" key="1">
    <citation type="submission" date="2019-05" db="EMBL/GenBank/DDBJ databases">
        <title>Another draft genome of Portunus trituberculatus and its Hox gene families provides insights of decapod evolution.</title>
        <authorList>
            <person name="Jeong J.-H."/>
            <person name="Song I."/>
            <person name="Kim S."/>
            <person name="Choi T."/>
            <person name="Kim D."/>
            <person name="Ryu S."/>
            <person name="Kim W."/>
        </authorList>
    </citation>
    <scope>NUCLEOTIDE SEQUENCE [LARGE SCALE GENOMIC DNA]</scope>
    <source>
        <tissue evidence="1">Muscle</tissue>
    </source>
</reference>
<dbReference type="EMBL" id="VSRR010006775">
    <property type="protein sequence ID" value="MPC45541.1"/>
    <property type="molecule type" value="Genomic_DNA"/>
</dbReference>
<gene>
    <name evidence="1" type="ORF">E2C01_039243</name>
</gene>
<sequence length="195" mass="20839">MAVLSGGTAASHPGRDWYSSGCLVGSVCGAVLCGGERCVARHGLQCRPEPEVKGPAPGFTQLAGTELTCSSVIAIENVSFIDLSFLSRVGLCFPCLPANTCRSGEEEWPAGRVFTPAFGMFADEGWRRLNQTLDLILESLGDSSSSSSSRSRPLLILKRLYGPIKCVGRVVPPMSTRLMFAAAARKRRDQNEAEA</sequence>
<dbReference type="AlphaFoldDB" id="A0A5B7FE94"/>
<dbReference type="Proteomes" id="UP000324222">
    <property type="component" value="Unassembled WGS sequence"/>
</dbReference>
<evidence type="ECO:0000313" key="2">
    <source>
        <dbReference type="Proteomes" id="UP000324222"/>
    </source>
</evidence>
<keyword evidence="2" id="KW-1185">Reference proteome</keyword>
<proteinExistence type="predicted"/>
<accession>A0A5B7FE94</accession>
<comment type="caution">
    <text evidence="1">The sequence shown here is derived from an EMBL/GenBank/DDBJ whole genome shotgun (WGS) entry which is preliminary data.</text>
</comment>